<keyword evidence="1 6" id="KW-0813">Transport</keyword>
<evidence type="ECO:0000313" key="10">
    <source>
        <dbReference type="Proteomes" id="UP001167831"/>
    </source>
</evidence>
<dbReference type="EMBL" id="JAUEIF010000011">
    <property type="protein sequence ID" value="MDN0026017.1"/>
    <property type="molecule type" value="Genomic_DNA"/>
</dbReference>
<evidence type="ECO:0000313" key="9">
    <source>
        <dbReference type="EMBL" id="MDN0026017.1"/>
    </source>
</evidence>
<dbReference type="RefSeq" id="WP_289826160.1">
    <property type="nucleotide sequence ID" value="NZ_JAUEIE010000016.1"/>
</dbReference>
<protein>
    <recommendedName>
        <fullName evidence="6">Ion-translocating oxidoreductase complex subunit G</fullName>
        <ecNumber evidence="6">7.-.-.-</ecNumber>
    </recommendedName>
    <alternativeName>
        <fullName evidence="6">Rnf electron transport complex subunit G</fullName>
    </alternativeName>
</protein>
<dbReference type="InterPro" id="IPR007329">
    <property type="entry name" value="FMN-bd"/>
</dbReference>
<keyword evidence="6" id="KW-1133">Transmembrane helix</keyword>
<evidence type="ECO:0000259" key="7">
    <source>
        <dbReference type="SMART" id="SM00900"/>
    </source>
</evidence>
<evidence type="ECO:0000256" key="1">
    <source>
        <dbReference type="ARBA" id="ARBA00022448"/>
    </source>
</evidence>
<keyword evidence="6" id="KW-0812">Transmembrane</keyword>
<name>A0AAW7JMG3_9BACT</name>
<dbReference type="InterPro" id="IPR010209">
    <property type="entry name" value="Ion_transpt_RnfG/RsxG"/>
</dbReference>
<evidence type="ECO:0000313" key="8">
    <source>
        <dbReference type="EMBL" id="MDN0023674.1"/>
    </source>
</evidence>
<comment type="cofactor">
    <cofactor evidence="6">
        <name>FMN</name>
        <dbReference type="ChEBI" id="CHEBI:58210"/>
    </cofactor>
</comment>
<dbReference type="NCBIfam" id="TIGR01947">
    <property type="entry name" value="rnfG"/>
    <property type="match status" value="1"/>
</dbReference>
<dbReference type="Proteomes" id="UP001168478">
    <property type="component" value="Unassembled WGS sequence"/>
</dbReference>
<dbReference type="Proteomes" id="UP001167831">
    <property type="component" value="Unassembled WGS sequence"/>
</dbReference>
<accession>A0AAW7JMG3</accession>
<keyword evidence="4 6" id="KW-0288">FMN</keyword>
<organism evidence="9 11">
    <name type="scientific">Leyella lascolaii</name>
    <dbReference type="NCBI Taxonomy" id="1776379"/>
    <lineage>
        <taxon>Bacteria</taxon>
        <taxon>Pseudomonadati</taxon>
        <taxon>Bacteroidota</taxon>
        <taxon>Bacteroidia</taxon>
        <taxon>Bacteroidales</taxon>
        <taxon>Prevotellaceae</taxon>
        <taxon>Leyella</taxon>
    </lineage>
</organism>
<feature type="domain" description="FMN-binding" evidence="7">
    <location>
        <begin position="100"/>
        <end position="191"/>
    </location>
</feature>
<evidence type="ECO:0000256" key="5">
    <source>
        <dbReference type="ARBA" id="ARBA00022982"/>
    </source>
</evidence>
<reference evidence="9" key="1">
    <citation type="submission" date="2023-06" db="EMBL/GenBank/DDBJ databases">
        <authorList>
            <person name="Zeman M."/>
            <person name="Kubasova T."/>
            <person name="Jahodarova E."/>
            <person name="Nykrynova M."/>
            <person name="Rychlik I."/>
        </authorList>
    </citation>
    <scope>NUCLEOTIDE SEQUENCE</scope>
    <source>
        <strain evidence="9">ET15</strain>
        <strain evidence="8">ET37</strain>
    </source>
</reference>
<comment type="caution">
    <text evidence="9">The sequence shown here is derived from an EMBL/GenBank/DDBJ whole genome shotgun (WGS) entry which is preliminary data.</text>
</comment>
<reference evidence="9" key="2">
    <citation type="submission" date="2023-08" db="EMBL/GenBank/DDBJ databases">
        <title>Identification and characterization of horizontal gene transfer across gut microbiota members of farm animals based on homology search.</title>
        <authorList>
            <person name="Schwarzerova J."/>
            <person name="Nykrynova M."/>
            <person name="Jureckova K."/>
            <person name="Cejkova D."/>
            <person name="Rychlik I."/>
        </authorList>
    </citation>
    <scope>NUCLEOTIDE SEQUENCE</scope>
    <source>
        <strain evidence="9">ET15</strain>
        <strain evidence="8">ET37</strain>
    </source>
</reference>
<keyword evidence="6" id="KW-1003">Cell membrane</keyword>
<keyword evidence="6" id="KW-0472">Membrane</keyword>
<dbReference type="SMART" id="SM00900">
    <property type="entry name" value="FMN_bind"/>
    <property type="match status" value="1"/>
</dbReference>
<dbReference type="GO" id="GO:0009055">
    <property type="term" value="F:electron transfer activity"/>
    <property type="evidence" value="ECO:0007669"/>
    <property type="project" value="InterPro"/>
</dbReference>
<dbReference type="GO" id="GO:0010181">
    <property type="term" value="F:FMN binding"/>
    <property type="evidence" value="ECO:0007669"/>
    <property type="project" value="InterPro"/>
</dbReference>
<gene>
    <name evidence="6" type="primary">rnfG</name>
    <name evidence="8" type="ORF">QVN81_11705</name>
    <name evidence="9" type="ORF">QVN84_10870</name>
</gene>
<dbReference type="PIRSF" id="PIRSF006091">
    <property type="entry name" value="E_trnsport_RnfG"/>
    <property type="match status" value="1"/>
</dbReference>
<evidence type="ECO:0000256" key="3">
    <source>
        <dbReference type="ARBA" id="ARBA00022630"/>
    </source>
</evidence>
<dbReference type="GO" id="GO:0022900">
    <property type="term" value="P:electron transport chain"/>
    <property type="evidence" value="ECO:0007669"/>
    <property type="project" value="UniProtKB-UniRule"/>
</dbReference>
<dbReference type="EMBL" id="JAUEIE010000016">
    <property type="protein sequence ID" value="MDN0023674.1"/>
    <property type="molecule type" value="Genomic_DNA"/>
</dbReference>
<dbReference type="Pfam" id="PF04205">
    <property type="entry name" value="FMN_bind"/>
    <property type="match status" value="1"/>
</dbReference>
<keyword evidence="3 6" id="KW-0285">Flavoprotein</keyword>
<dbReference type="PANTHER" id="PTHR36118:SF1">
    <property type="entry name" value="ION-TRANSLOCATING OXIDOREDUCTASE COMPLEX SUBUNIT G"/>
    <property type="match status" value="1"/>
</dbReference>
<feature type="modified residue" description="FMN phosphoryl threonine" evidence="6">
    <location>
        <position position="174"/>
    </location>
</feature>
<comment type="subunit">
    <text evidence="6">The complex is composed of six subunits: RnfA, RnfB, RnfC, RnfD, RnfE and RnfG.</text>
</comment>
<comment type="function">
    <text evidence="6">Part of a membrane-bound complex that couples electron transfer with translocation of ions across the membrane.</text>
</comment>
<comment type="subcellular location">
    <subcellularLocation>
        <location evidence="6">Cell membrane</location>
        <topology evidence="6">Single-pass membrane protein</topology>
    </subcellularLocation>
</comment>
<sequence length="199" mass="21119">MEKLKSTFRNMSLVLITVTVITGALLAVVNHVTEEPIKVQADKVLSDGIKTVMRNNNIVVDSADSIVIDNDGRQELFVVYRITGDGAGDVGKAIESSVMGFGGQMKILVGFDENSRILGYTILQSSETPGLGTKADKWFAEGGKGDITGHDMSDGKPLAVTKDGGTVDAITASTITTRAFLKAVNQAYGVYEACRKSGN</sequence>
<comment type="similarity">
    <text evidence="6">Belongs to the RnfG family.</text>
</comment>
<dbReference type="HAMAP" id="MF_00479">
    <property type="entry name" value="RsxG_RnfG"/>
    <property type="match status" value="1"/>
</dbReference>
<evidence type="ECO:0000256" key="6">
    <source>
        <dbReference type="HAMAP-Rule" id="MF_00479"/>
    </source>
</evidence>
<keyword evidence="5 6" id="KW-0249">Electron transport</keyword>
<dbReference type="PANTHER" id="PTHR36118">
    <property type="entry name" value="ION-TRANSLOCATING OXIDOREDUCTASE COMPLEX SUBUNIT G"/>
    <property type="match status" value="1"/>
</dbReference>
<keyword evidence="6" id="KW-1278">Translocase</keyword>
<evidence type="ECO:0000313" key="11">
    <source>
        <dbReference type="Proteomes" id="UP001168478"/>
    </source>
</evidence>
<dbReference type="GO" id="GO:0005886">
    <property type="term" value="C:plasma membrane"/>
    <property type="evidence" value="ECO:0007669"/>
    <property type="project" value="UniProtKB-SubCell"/>
</dbReference>
<dbReference type="AlphaFoldDB" id="A0AAW7JMG3"/>
<keyword evidence="2 6" id="KW-0597">Phosphoprotein</keyword>
<keyword evidence="10" id="KW-1185">Reference proteome</keyword>
<dbReference type="EC" id="7.-.-.-" evidence="6"/>
<evidence type="ECO:0000256" key="4">
    <source>
        <dbReference type="ARBA" id="ARBA00022643"/>
    </source>
</evidence>
<evidence type="ECO:0000256" key="2">
    <source>
        <dbReference type="ARBA" id="ARBA00022553"/>
    </source>
</evidence>
<proteinExistence type="inferred from homology"/>